<evidence type="ECO:0000256" key="1">
    <source>
        <dbReference type="SAM" id="Coils"/>
    </source>
</evidence>
<reference evidence="2 3" key="1">
    <citation type="submission" date="2020-08" db="EMBL/GenBank/DDBJ databases">
        <title>Genomic Encyclopedia of Type Strains, Phase III (KMG-III): the genomes of soil and plant-associated and newly described type strains.</title>
        <authorList>
            <person name="Whitman W."/>
        </authorList>
    </citation>
    <scope>NUCLEOTIDE SEQUENCE [LARGE SCALE GENOMIC DNA]</scope>
    <source>
        <strain evidence="2 3">CECT 8640</strain>
    </source>
</reference>
<evidence type="ECO:0008006" key="4">
    <source>
        <dbReference type="Google" id="ProtNLM"/>
    </source>
</evidence>
<evidence type="ECO:0000313" key="3">
    <source>
        <dbReference type="Proteomes" id="UP000547510"/>
    </source>
</evidence>
<accession>A0A841CJU8</accession>
<keyword evidence="1" id="KW-0175">Coiled coil</keyword>
<evidence type="ECO:0000313" key="2">
    <source>
        <dbReference type="EMBL" id="MBB5957243.1"/>
    </source>
</evidence>
<dbReference type="AlphaFoldDB" id="A0A841CJU8"/>
<sequence length="101" mass="11406">MGDFEVIIETLDEVVGRHGKVRDDLTAANRQSRLLARIEPPMRDPATDSFITAACQAGRTHLDSVSRIEQELQTRIEELKASVDQYAKTEQANHRRMAVDD</sequence>
<comment type="caution">
    <text evidence="2">The sequence shown here is derived from an EMBL/GenBank/DDBJ whole genome shotgun (WGS) entry which is preliminary data.</text>
</comment>
<dbReference type="Proteomes" id="UP000547510">
    <property type="component" value="Unassembled WGS sequence"/>
</dbReference>
<dbReference type="EMBL" id="JACHJN010000005">
    <property type="protein sequence ID" value="MBB5957243.1"/>
    <property type="molecule type" value="Genomic_DNA"/>
</dbReference>
<protein>
    <recommendedName>
        <fullName evidence="4">PE domain-containing protein</fullName>
    </recommendedName>
</protein>
<name>A0A841CJU8_9PSEU</name>
<organism evidence="2 3">
    <name type="scientific">Saccharothrix tamanrassetensis</name>
    <dbReference type="NCBI Taxonomy" id="1051531"/>
    <lineage>
        <taxon>Bacteria</taxon>
        <taxon>Bacillati</taxon>
        <taxon>Actinomycetota</taxon>
        <taxon>Actinomycetes</taxon>
        <taxon>Pseudonocardiales</taxon>
        <taxon>Pseudonocardiaceae</taxon>
        <taxon>Saccharothrix</taxon>
    </lineage>
</organism>
<gene>
    <name evidence="2" type="ORF">FHS29_003836</name>
</gene>
<feature type="coiled-coil region" evidence="1">
    <location>
        <begin position="62"/>
        <end position="89"/>
    </location>
</feature>
<proteinExistence type="predicted"/>
<dbReference type="RefSeq" id="WP_184692117.1">
    <property type="nucleotide sequence ID" value="NZ_JACHJN010000005.1"/>
</dbReference>
<keyword evidence="3" id="KW-1185">Reference proteome</keyword>